<dbReference type="OrthoDB" id="10034655at2759"/>
<proteinExistence type="inferred from homology"/>
<sequence>MICCVNFDIASSCDGRKGHFPVTYSLDGAVVIGLLLICTCAYLKRIPRLNSWFLSDKKGFFGIFYKFH</sequence>
<evidence type="ECO:0000256" key="7">
    <source>
        <dbReference type="ARBA" id="ARBA00023034"/>
    </source>
</evidence>
<dbReference type="STRING" id="103827.A0A0N5CN05"/>
<accession>A0A0N5CN05</accession>
<keyword evidence="4 9" id="KW-0812">Transmembrane</keyword>
<evidence type="ECO:0000256" key="9">
    <source>
        <dbReference type="RuleBase" id="RU910717"/>
    </source>
</evidence>
<keyword evidence="5" id="KW-0732">Signal</keyword>
<evidence type="ECO:0000256" key="8">
    <source>
        <dbReference type="ARBA" id="ARBA00023136"/>
    </source>
</evidence>
<keyword evidence="7" id="KW-0333">Golgi apparatus</keyword>
<dbReference type="GO" id="GO:0000139">
    <property type="term" value="C:Golgi membrane"/>
    <property type="evidence" value="ECO:0007669"/>
    <property type="project" value="UniProtKB-SubCell"/>
</dbReference>
<evidence type="ECO:0000313" key="12">
    <source>
        <dbReference type="WBParaSite" id="TCLT_0000154601-mRNA-1"/>
    </source>
</evidence>
<keyword evidence="8 9" id="KW-0472">Membrane</keyword>
<organism evidence="12">
    <name type="scientific">Thelazia callipaeda</name>
    <name type="common">Oriental eyeworm</name>
    <name type="synonym">Parasitic nematode</name>
    <dbReference type="NCBI Taxonomy" id="103827"/>
    <lineage>
        <taxon>Eukaryota</taxon>
        <taxon>Metazoa</taxon>
        <taxon>Ecdysozoa</taxon>
        <taxon>Nematoda</taxon>
        <taxon>Chromadorea</taxon>
        <taxon>Rhabditida</taxon>
        <taxon>Spirurina</taxon>
        <taxon>Spiruromorpha</taxon>
        <taxon>Thelazioidea</taxon>
        <taxon>Thelaziidae</taxon>
        <taxon>Thelazia</taxon>
    </lineage>
</organism>
<dbReference type="Proteomes" id="UP000276776">
    <property type="component" value="Unassembled WGS sequence"/>
</dbReference>
<protein>
    <recommendedName>
        <fullName evidence="9">Protein kish</fullName>
    </recommendedName>
</protein>
<evidence type="ECO:0000256" key="2">
    <source>
        <dbReference type="ARBA" id="ARBA00004614"/>
    </source>
</evidence>
<dbReference type="InterPro" id="IPR009653">
    <property type="entry name" value="Ksh1"/>
</dbReference>
<evidence type="ECO:0000256" key="6">
    <source>
        <dbReference type="ARBA" id="ARBA00022989"/>
    </source>
</evidence>
<dbReference type="OMA" id="MICCVNF"/>
<name>A0A0N5CN05_THECL</name>
<dbReference type="AlphaFoldDB" id="A0A0N5CN05"/>
<evidence type="ECO:0000256" key="4">
    <source>
        <dbReference type="ARBA" id="ARBA00022692"/>
    </source>
</evidence>
<dbReference type="InterPro" id="IPR042863">
    <property type="entry name" value="Kish-B"/>
</dbReference>
<comment type="subcellular location">
    <subcellularLocation>
        <location evidence="2">Golgi apparatus membrane</location>
        <topology evidence="2">Single-pass type I membrane protein</topology>
    </subcellularLocation>
</comment>
<feature type="transmembrane region" description="Helical" evidence="9">
    <location>
        <begin position="24"/>
        <end position="43"/>
    </location>
</feature>
<reference evidence="10 11" key="2">
    <citation type="submission" date="2018-11" db="EMBL/GenBank/DDBJ databases">
        <authorList>
            <consortium name="Pathogen Informatics"/>
        </authorList>
    </citation>
    <scope>NUCLEOTIDE SEQUENCE [LARGE SCALE GENOMIC DNA]</scope>
</reference>
<evidence type="ECO:0000256" key="5">
    <source>
        <dbReference type="ARBA" id="ARBA00022729"/>
    </source>
</evidence>
<evidence type="ECO:0000313" key="10">
    <source>
        <dbReference type="EMBL" id="VDM97050.1"/>
    </source>
</evidence>
<comment type="similarity">
    <text evidence="3 9">Belongs to the KISH family.</text>
</comment>
<keyword evidence="11" id="KW-1185">Reference proteome</keyword>
<reference evidence="12" key="1">
    <citation type="submission" date="2017-02" db="UniProtKB">
        <authorList>
            <consortium name="WormBaseParasite"/>
        </authorList>
    </citation>
    <scope>IDENTIFICATION</scope>
</reference>
<evidence type="ECO:0000256" key="1">
    <source>
        <dbReference type="ARBA" id="ARBA00002154"/>
    </source>
</evidence>
<dbReference type="WBParaSite" id="TCLT_0000154601-mRNA-1">
    <property type="protein sequence ID" value="TCLT_0000154601-mRNA-1"/>
    <property type="gene ID" value="TCLT_0000154601"/>
</dbReference>
<dbReference type="PANTHER" id="PTHR46815">
    <property type="entry name" value="PROTEIN KISH-B"/>
    <property type="match status" value="1"/>
</dbReference>
<evidence type="ECO:0000256" key="3">
    <source>
        <dbReference type="ARBA" id="ARBA00008961"/>
    </source>
</evidence>
<comment type="function">
    <text evidence="1 9">Involved in the early part of the secretory pathway.</text>
</comment>
<dbReference type="PANTHER" id="PTHR46815:SF1">
    <property type="entry name" value="PROTEIN KISH-B"/>
    <property type="match status" value="1"/>
</dbReference>
<keyword evidence="6 9" id="KW-1133">Transmembrane helix</keyword>
<evidence type="ECO:0000313" key="11">
    <source>
        <dbReference type="Proteomes" id="UP000276776"/>
    </source>
</evidence>
<gene>
    <name evidence="10" type="ORF">TCLT_LOCUS1547</name>
</gene>
<dbReference type="Pfam" id="PF06842">
    <property type="entry name" value="DUF1242"/>
    <property type="match status" value="1"/>
</dbReference>
<dbReference type="EMBL" id="UYYF01000209">
    <property type="protein sequence ID" value="VDM97050.1"/>
    <property type="molecule type" value="Genomic_DNA"/>
</dbReference>